<evidence type="ECO:0008006" key="3">
    <source>
        <dbReference type="Google" id="ProtNLM"/>
    </source>
</evidence>
<evidence type="ECO:0000313" key="2">
    <source>
        <dbReference type="Proteomes" id="UP000594261"/>
    </source>
</evidence>
<organism evidence="1 2">
    <name type="scientific">Quercus lobata</name>
    <name type="common">Valley oak</name>
    <dbReference type="NCBI Taxonomy" id="97700"/>
    <lineage>
        <taxon>Eukaryota</taxon>
        <taxon>Viridiplantae</taxon>
        <taxon>Streptophyta</taxon>
        <taxon>Embryophyta</taxon>
        <taxon>Tracheophyta</taxon>
        <taxon>Spermatophyta</taxon>
        <taxon>Magnoliopsida</taxon>
        <taxon>eudicotyledons</taxon>
        <taxon>Gunneridae</taxon>
        <taxon>Pentapetalae</taxon>
        <taxon>rosids</taxon>
        <taxon>fabids</taxon>
        <taxon>Fagales</taxon>
        <taxon>Fagaceae</taxon>
        <taxon>Quercus</taxon>
    </lineage>
</organism>
<reference evidence="1" key="2">
    <citation type="submission" date="2021-01" db="UniProtKB">
        <authorList>
            <consortium name="EnsemblPlants"/>
        </authorList>
    </citation>
    <scope>IDENTIFICATION</scope>
</reference>
<keyword evidence="2" id="KW-1185">Reference proteome</keyword>
<proteinExistence type="predicted"/>
<accession>A0A7N2N103</accession>
<dbReference type="InParanoid" id="A0A7N2N103"/>
<protein>
    <recommendedName>
        <fullName evidence="3">Reverse transcriptase zinc-binding domain-containing protein</fullName>
    </recommendedName>
</protein>
<sequence>MALDHLCHPKNLGGLGFMHLHDFNQALLSKAVWRFLVDKDSLCVQSAKAIRSLPFRPGLTKDNWIWVKSSSGNFSFKSAYWFRSGSSINEKAGGIWAKLWKLNIHERIQTTLWRNAANVIPTRDKLHRFNSQTNQLAFSSTTQLIEFLIFPPKVRVPIPTIEIFFPSIWNSYARGYLEDLKFSGLQRIRDKCGKSTPKSHETLSRTFSCF</sequence>
<evidence type="ECO:0000313" key="1">
    <source>
        <dbReference type="EnsemblPlants" id="QL11p055494:mrna"/>
    </source>
</evidence>
<dbReference type="EnsemblPlants" id="QL11p055494:mrna">
    <property type="protein sequence ID" value="QL11p055494:mrna"/>
    <property type="gene ID" value="QL11p055494"/>
</dbReference>
<dbReference type="Proteomes" id="UP000594261">
    <property type="component" value="Chromosome 11"/>
</dbReference>
<dbReference type="AlphaFoldDB" id="A0A7N2N103"/>
<dbReference type="EMBL" id="LRBV02000011">
    <property type="status" value="NOT_ANNOTATED_CDS"/>
    <property type="molecule type" value="Genomic_DNA"/>
</dbReference>
<name>A0A7N2N103_QUELO</name>
<dbReference type="Gramene" id="QL11p055494:mrna">
    <property type="protein sequence ID" value="QL11p055494:mrna"/>
    <property type="gene ID" value="QL11p055494"/>
</dbReference>
<reference evidence="1 2" key="1">
    <citation type="journal article" date="2016" name="G3 (Bethesda)">
        <title>First Draft Assembly and Annotation of the Genome of a California Endemic Oak Quercus lobata Nee (Fagaceae).</title>
        <authorList>
            <person name="Sork V.L."/>
            <person name="Fitz-Gibbon S.T."/>
            <person name="Puiu D."/>
            <person name="Crepeau M."/>
            <person name="Gugger P.F."/>
            <person name="Sherman R."/>
            <person name="Stevens K."/>
            <person name="Langley C.H."/>
            <person name="Pellegrini M."/>
            <person name="Salzberg S.L."/>
        </authorList>
    </citation>
    <scope>NUCLEOTIDE SEQUENCE [LARGE SCALE GENOMIC DNA]</scope>
    <source>
        <strain evidence="1 2">cv. SW786</strain>
    </source>
</reference>